<feature type="coiled-coil region" evidence="1">
    <location>
        <begin position="204"/>
        <end position="238"/>
    </location>
</feature>
<dbReference type="KEGG" id="vg:8684115"/>
<organism evidence="2 3">
    <name type="scientific">Delftia phage PhiW-14</name>
    <name type="common">Deftia acidovorans bacteriophage phiW-14</name>
    <dbReference type="NCBI Taxonomy" id="665032"/>
    <lineage>
        <taxon>Viruses</taxon>
        <taxon>Duplodnaviria</taxon>
        <taxon>Heunggongvirae</taxon>
        <taxon>Uroviricota</taxon>
        <taxon>Caudoviricetes</taxon>
        <taxon>Ionavirus</taxon>
        <taxon>Ionavirus W14</taxon>
    </lineage>
</organism>
<evidence type="ECO:0000256" key="1">
    <source>
        <dbReference type="SAM" id="Coils"/>
    </source>
</evidence>
<dbReference type="GeneID" id="8684115"/>
<keyword evidence="1" id="KW-0175">Coiled coil</keyword>
<organismHost>
    <name type="scientific">Delftia acidovorans</name>
    <name type="common">Pseudomonas acidovorans</name>
    <name type="synonym">Comamonas acidovorans</name>
    <dbReference type="NCBI Taxonomy" id="80866"/>
</organismHost>
<accession>C9DGD8</accession>
<dbReference type="RefSeq" id="YP_003359021.1">
    <property type="nucleotide sequence ID" value="NC_013697.1"/>
</dbReference>
<keyword evidence="3" id="KW-1185">Reference proteome</keyword>
<protein>
    <submittedName>
        <fullName evidence="2">Uncharacterized protein</fullName>
    </submittedName>
</protein>
<evidence type="ECO:0000313" key="3">
    <source>
        <dbReference type="Proteomes" id="UP000008986"/>
    </source>
</evidence>
<name>C9DGD8_BPW14</name>
<evidence type="ECO:0000313" key="2">
    <source>
        <dbReference type="EMBL" id="ACV50189.1"/>
    </source>
</evidence>
<dbReference type="EMBL" id="GQ357915">
    <property type="protein sequence ID" value="ACV50189.1"/>
    <property type="molecule type" value="Genomic_DNA"/>
</dbReference>
<sequence>MSYQSDIQNLIGRYTPSSSEAWGRIWLPVARRMDLGLVASEKHFNEHNPPAIGSEIKFEGETYRVKQLTLTNDADIQRLAAHSSGKLIALHCYVKDEHNRRHAVLHYAIQSDLKGFKLFDIGDQSCMPEMPGAYACFTRDLNVQLLVWTTDPMPTSGGWDWEWRRPGISNDRIPAENVLLFHPNRILVPKSIALKRGYDDLLNHRTKAKHLEQLNAEMAELDRQRQELQARIHAAKQSS</sequence>
<gene>
    <name evidence="2" type="primary">167</name>
</gene>
<dbReference type="Proteomes" id="UP000008986">
    <property type="component" value="Segment"/>
</dbReference>
<proteinExistence type="predicted"/>
<reference evidence="3" key="1">
    <citation type="submission" date="2009-07" db="EMBL/GenBank/DDBJ databases">
        <authorList>
            <person name="Kropinski A.M."/>
            <person name="Villegas A."/>
            <person name="Lingohr E.J."/>
        </authorList>
    </citation>
    <scope>NUCLEOTIDE SEQUENCE [LARGE SCALE GENOMIC DNA]</scope>
</reference>